<proteinExistence type="inferred from homology"/>
<sequence length="506" mass="55799">MAHNGEDEVFEESLQTRHLVVIGKTGNGKSSLGNMILGQRHFQVGCSMTSTTLQVCTGEADYNGLQIKVLDTPDIINLGLVDDEAQREVSKWKALASPEIHAVLLAVRCDVRYTREEHEIYLQLKRLWGGKSLARRLVVAFTFGDRQDADIEKDLERVCPELKSVLKNASKRYVVFNDKDDDEGKRRTVDTLLKMVQKIDAEVARSEQQLLSAVQVCPQGPMMMVPCILPPRSLSSGSSSSRSRGSSSSDKDTIRLLLVGKTGTGKSSTGNTIIGREVFPVNSDDRAPHASSRQDTKIGDYQIQVVDTPGLQMKKEADMDFRKERRRATDLISPGPHAIIFVLRHHDVNEEDLACFNTLQQQLETSITKHIILALVGVSEELKSASSQPTSRHLTPEGPGLDFASPAYLNNGADGAAHDKGVHGEGRLFSTLLNEAGGPLWLVDNLKANPSDRNNQVHTLMKMVQGILDRSVGACCHGDQNAQDMARTRHSSGRKSKNNYYYCSLL</sequence>
<dbReference type="InterPro" id="IPR027417">
    <property type="entry name" value="P-loop_NTPase"/>
</dbReference>
<keyword evidence="2" id="KW-0547">Nucleotide-binding</keyword>
<keyword evidence="7" id="KW-1185">Reference proteome</keyword>
<gene>
    <name evidence="6" type="ORF">V1264_023253</name>
</gene>
<comment type="similarity">
    <text evidence="1">Belongs to the TRAFAC class TrmE-Era-EngA-EngB-Septin-like GTPase superfamily. AIG1/Toc34/Toc159-like paraseptin GTPase family. IAN subfamily.</text>
</comment>
<evidence type="ECO:0000259" key="5">
    <source>
        <dbReference type="PROSITE" id="PS51720"/>
    </source>
</evidence>
<dbReference type="Proteomes" id="UP001374579">
    <property type="component" value="Unassembled WGS sequence"/>
</dbReference>
<dbReference type="EMBL" id="JBAMIC010000011">
    <property type="protein sequence ID" value="KAK7100272.1"/>
    <property type="molecule type" value="Genomic_DNA"/>
</dbReference>
<feature type="region of interest" description="Disordered" evidence="4">
    <location>
        <begin position="228"/>
        <end position="255"/>
    </location>
</feature>
<dbReference type="GO" id="GO:0005525">
    <property type="term" value="F:GTP binding"/>
    <property type="evidence" value="ECO:0007669"/>
    <property type="project" value="UniProtKB-KW"/>
</dbReference>
<evidence type="ECO:0000313" key="7">
    <source>
        <dbReference type="Proteomes" id="UP001374579"/>
    </source>
</evidence>
<accession>A0AAN9B7L8</accession>
<dbReference type="InterPro" id="IPR006703">
    <property type="entry name" value="G_AIG1"/>
</dbReference>
<dbReference type="PANTHER" id="PTHR10903">
    <property type="entry name" value="GTPASE, IMAP FAMILY MEMBER-RELATED"/>
    <property type="match status" value="1"/>
</dbReference>
<feature type="domain" description="AIG1-type G" evidence="5">
    <location>
        <begin position="14"/>
        <end position="219"/>
    </location>
</feature>
<dbReference type="Pfam" id="PF04548">
    <property type="entry name" value="AIG1"/>
    <property type="match status" value="2"/>
</dbReference>
<organism evidence="6 7">
    <name type="scientific">Littorina saxatilis</name>
    <dbReference type="NCBI Taxonomy" id="31220"/>
    <lineage>
        <taxon>Eukaryota</taxon>
        <taxon>Metazoa</taxon>
        <taxon>Spiralia</taxon>
        <taxon>Lophotrochozoa</taxon>
        <taxon>Mollusca</taxon>
        <taxon>Gastropoda</taxon>
        <taxon>Caenogastropoda</taxon>
        <taxon>Littorinimorpha</taxon>
        <taxon>Littorinoidea</taxon>
        <taxon>Littorinidae</taxon>
        <taxon>Littorina</taxon>
    </lineage>
</organism>
<reference evidence="6 7" key="1">
    <citation type="submission" date="2024-02" db="EMBL/GenBank/DDBJ databases">
        <title>Chromosome-scale genome assembly of the rough periwinkle Littorina saxatilis.</title>
        <authorList>
            <person name="De Jode A."/>
            <person name="Faria R."/>
            <person name="Formenti G."/>
            <person name="Sims Y."/>
            <person name="Smith T.P."/>
            <person name="Tracey A."/>
            <person name="Wood J.M.D."/>
            <person name="Zagrodzka Z.B."/>
            <person name="Johannesson K."/>
            <person name="Butlin R.K."/>
            <person name="Leder E.H."/>
        </authorList>
    </citation>
    <scope>NUCLEOTIDE SEQUENCE [LARGE SCALE GENOMIC DNA]</scope>
    <source>
        <strain evidence="6">Snail1</strain>
        <tissue evidence="6">Muscle</tissue>
    </source>
</reference>
<evidence type="ECO:0000256" key="4">
    <source>
        <dbReference type="SAM" id="MobiDB-lite"/>
    </source>
</evidence>
<dbReference type="PANTHER" id="PTHR10903:SF184">
    <property type="entry name" value="GTP-BINDING PROTEIN A"/>
    <property type="match status" value="1"/>
</dbReference>
<evidence type="ECO:0000256" key="1">
    <source>
        <dbReference type="ARBA" id="ARBA00008535"/>
    </source>
</evidence>
<dbReference type="PROSITE" id="PS51720">
    <property type="entry name" value="G_AIG1"/>
    <property type="match status" value="2"/>
</dbReference>
<name>A0AAN9B7L8_9CAEN</name>
<evidence type="ECO:0000256" key="3">
    <source>
        <dbReference type="ARBA" id="ARBA00023134"/>
    </source>
</evidence>
<comment type="caution">
    <text evidence="6">The sequence shown here is derived from an EMBL/GenBank/DDBJ whole genome shotgun (WGS) entry which is preliminary data.</text>
</comment>
<evidence type="ECO:0000256" key="2">
    <source>
        <dbReference type="ARBA" id="ARBA00022741"/>
    </source>
</evidence>
<feature type="compositionally biased region" description="Low complexity" evidence="4">
    <location>
        <begin position="230"/>
        <end position="248"/>
    </location>
</feature>
<keyword evidence="3" id="KW-0342">GTP-binding</keyword>
<dbReference type="AlphaFoldDB" id="A0AAN9B7L8"/>
<dbReference type="InterPro" id="IPR045058">
    <property type="entry name" value="GIMA/IAN/Toc"/>
</dbReference>
<feature type="domain" description="AIG1-type G" evidence="5">
    <location>
        <begin position="251"/>
        <end position="486"/>
    </location>
</feature>
<evidence type="ECO:0000313" key="6">
    <source>
        <dbReference type="EMBL" id="KAK7100272.1"/>
    </source>
</evidence>
<protein>
    <recommendedName>
        <fullName evidence="5">AIG1-type G domain-containing protein</fullName>
    </recommendedName>
</protein>
<dbReference type="SUPFAM" id="SSF52540">
    <property type="entry name" value="P-loop containing nucleoside triphosphate hydrolases"/>
    <property type="match status" value="2"/>
</dbReference>
<dbReference type="Gene3D" id="3.40.50.300">
    <property type="entry name" value="P-loop containing nucleotide triphosphate hydrolases"/>
    <property type="match status" value="2"/>
</dbReference>